<name>A0A2N6SCH4_9BACL</name>
<reference evidence="1 2" key="1">
    <citation type="submission" date="2017-09" db="EMBL/GenBank/DDBJ databases">
        <title>Bacterial strain isolated from the female urinary microbiota.</title>
        <authorList>
            <person name="Thomas-White K."/>
            <person name="Kumar N."/>
            <person name="Forster S."/>
            <person name="Putonti C."/>
            <person name="Lawley T."/>
            <person name="Wolfe A.J."/>
        </authorList>
    </citation>
    <scope>NUCLEOTIDE SEQUENCE [LARGE SCALE GENOMIC DNA]</scope>
    <source>
        <strain evidence="1 2">UMB0186</strain>
    </source>
</reference>
<accession>A0A2N6SCH4</accession>
<dbReference type="AlphaFoldDB" id="A0A2N6SCH4"/>
<protein>
    <recommendedName>
        <fullName evidence="3">Lipoprotein</fullName>
    </recommendedName>
</protein>
<dbReference type="Proteomes" id="UP000235670">
    <property type="component" value="Unassembled WGS sequence"/>
</dbReference>
<organism evidence="1 2">
    <name type="scientific">Gemella sanguinis</name>
    <dbReference type="NCBI Taxonomy" id="84135"/>
    <lineage>
        <taxon>Bacteria</taxon>
        <taxon>Bacillati</taxon>
        <taxon>Bacillota</taxon>
        <taxon>Bacilli</taxon>
        <taxon>Bacillales</taxon>
        <taxon>Gemellaceae</taxon>
        <taxon>Gemella</taxon>
    </lineage>
</organism>
<evidence type="ECO:0008006" key="3">
    <source>
        <dbReference type="Google" id="ProtNLM"/>
    </source>
</evidence>
<proteinExistence type="predicted"/>
<sequence>MYKSLNKFLLIISSIIITVVLAACGNKSQNKSQSESQSKLSSSREMLEKYSEVVNNIKSFKYLTEFTVKSTIKNPATGEIDTLDRIMEVTSEEVSFSTEPFARLSNRTSVFSNYTIKKNSIRK</sequence>
<comment type="caution">
    <text evidence="1">The sequence shown here is derived from an EMBL/GenBank/DDBJ whole genome shotgun (WGS) entry which is preliminary data.</text>
</comment>
<dbReference type="RefSeq" id="WP_102190327.1">
    <property type="nucleotide sequence ID" value="NZ_PNGT01000016.1"/>
</dbReference>
<evidence type="ECO:0000313" key="1">
    <source>
        <dbReference type="EMBL" id="PMC51634.1"/>
    </source>
</evidence>
<gene>
    <name evidence="1" type="ORF">CJ218_08920</name>
</gene>
<dbReference type="PROSITE" id="PS51257">
    <property type="entry name" value="PROKAR_LIPOPROTEIN"/>
    <property type="match status" value="1"/>
</dbReference>
<evidence type="ECO:0000313" key="2">
    <source>
        <dbReference type="Proteomes" id="UP000235670"/>
    </source>
</evidence>
<dbReference type="EMBL" id="PNGT01000016">
    <property type="protein sequence ID" value="PMC51634.1"/>
    <property type="molecule type" value="Genomic_DNA"/>
</dbReference>